<organism evidence="2 4">
    <name type="scientific">Cucumis melo var. makuwa</name>
    <name type="common">Oriental melon</name>
    <dbReference type="NCBI Taxonomy" id="1194695"/>
    <lineage>
        <taxon>Eukaryota</taxon>
        <taxon>Viridiplantae</taxon>
        <taxon>Streptophyta</taxon>
        <taxon>Embryophyta</taxon>
        <taxon>Tracheophyta</taxon>
        <taxon>Spermatophyta</taxon>
        <taxon>Magnoliopsida</taxon>
        <taxon>eudicotyledons</taxon>
        <taxon>Gunneridae</taxon>
        <taxon>Pentapetalae</taxon>
        <taxon>rosids</taxon>
        <taxon>fabids</taxon>
        <taxon>Cucurbitales</taxon>
        <taxon>Cucurbitaceae</taxon>
        <taxon>Benincaseae</taxon>
        <taxon>Cucumis</taxon>
    </lineage>
</organism>
<evidence type="ECO:0000313" key="2">
    <source>
        <dbReference type="EMBL" id="TYK18449.1"/>
    </source>
</evidence>
<dbReference type="Proteomes" id="UP000321947">
    <property type="component" value="Unassembled WGS sequence"/>
</dbReference>
<protein>
    <submittedName>
        <fullName evidence="2">Uncharacterized protein</fullName>
    </submittedName>
</protein>
<sequence>MSLVKSSMIVDEYEKKFNEFTKYVQALVIDVVDTCKHFEDGLRIEVMSPMMTTSYWLDFSKLVKAGLRVERHTLSMEMEKGQVELRVKGQKGQGNKE</sequence>
<dbReference type="OrthoDB" id="1751882at2759"/>
<dbReference type="EMBL" id="SSTD01007883">
    <property type="protein sequence ID" value="TYK18449.1"/>
    <property type="molecule type" value="Genomic_DNA"/>
</dbReference>
<dbReference type="AlphaFoldDB" id="A0A5D3D4H4"/>
<evidence type="ECO:0000313" key="4">
    <source>
        <dbReference type="Proteomes" id="UP000321947"/>
    </source>
</evidence>
<comment type="caution">
    <text evidence="2">The sequence shown here is derived from an EMBL/GenBank/DDBJ whole genome shotgun (WGS) entry which is preliminary data.</text>
</comment>
<accession>A0A5D3D4H4</accession>
<gene>
    <name evidence="2" type="ORF">E5676_scaffold607G00080</name>
    <name evidence="1" type="ORF">E6C27_scaffold121G00830</name>
</gene>
<dbReference type="Proteomes" id="UP000321393">
    <property type="component" value="Unassembled WGS sequence"/>
</dbReference>
<reference evidence="3 4" key="1">
    <citation type="submission" date="2019-08" db="EMBL/GenBank/DDBJ databases">
        <title>Draft genome sequences of two oriental melons (Cucumis melo L. var makuwa).</title>
        <authorList>
            <person name="Kwon S.-Y."/>
        </authorList>
    </citation>
    <scope>NUCLEOTIDE SEQUENCE [LARGE SCALE GENOMIC DNA]</scope>
    <source>
        <strain evidence="4">cv. Chang Bougi</strain>
        <strain evidence="3">cv. SW 3</strain>
        <tissue evidence="2">Leaf</tissue>
    </source>
</reference>
<evidence type="ECO:0000313" key="3">
    <source>
        <dbReference type="Proteomes" id="UP000321393"/>
    </source>
</evidence>
<evidence type="ECO:0000313" key="1">
    <source>
        <dbReference type="EMBL" id="KAA0039177.1"/>
    </source>
</evidence>
<dbReference type="EMBL" id="SSTE01018442">
    <property type="protein sequence ID" value="KAA0039177.1"/>
    <property type="molecule type" value="Genomic_DNA"/>
</dbReference>
<name>A0A5D3D4H4_CUCMM</name>
<proteinExistence type="predicted"/>